<organism evidence="1 2">
    <name type="scientific">Hibiscus sabdariffa</name>
    <name type="common">roselle</name>
    <dbReference type="NCBI Taxonomy" id="183260"/>
    <lineage>
        <taxon>Eukaryota</taxon>
        <taxon>Viridiplantae</taxon>
        <taxon>Streptophyta</taxon>
        <taxon>Embryophyta</taxon>
        <taxon>Tracheophyta</taxon>
        <taxon>Spermatophyta</taxon>
        <taxon>Magnoliopsida</taxon>
        <taxon>eudicotyledons</taxon>
        <taxon>Gunneridae</taxon>
        <taxon>Pentapetalae</taxon>
        <taxon>rosids</taxon>
        <taxon>malvids</taxon>
        <taxon>Malvales</taxon>
        <taxon>Malvaceae</taxon>
        <taxon>Malvoideae</taxon>
        <taxon>Hibiscus</taxon>
    </lineage>
</organism>
<dbReference type="Pfam" id="PF13639">
    <property type="entry name" value="zf-RING_2"/>
    <property type="match status" value="1"/>
</dbReference>
<accession>A0ABR2B628</accession>
<dbReference type="SUPFAM" id="SSF57850">
    <property type="entry name" value="RING/U-box"/>
    <property type="match status" value="1"/>
</dbReference>
<sequence>MDNGNHDGFGQGRLSIILAGMGSAALVVTIYHCIATGWWRHYYNNLRGRTSQQDQQQRQRSFGHEMLEITSMENSTAELIPAHKYRKGTGLVDDDGTCAVCLSQFEEDEVVKTLPGCSHSYHASCIDMWLYSHSSCPVCRTDATPSPQISRHPPDSGSVYIDAEGCPVTFVGDFGYFPVNVRQILVMRGACLS</sequence>
<dbReference type="CDD" id="cd16461">
    <property type="entry name" value="RING-H2_EL5-like"/>
    <property type="match status" value="1"/>
</dbReference>
<dbReference type="Proteomes" id="UP001472677">
    <property type="component" value="Unassembled WGS sequence"/>
</dbReference>
<evidence type="ECO:0000313" key="2">
    <source>
        <dbReference type="Proteomes" id="UP001472677"/>
    </source>
</evidence>
<dbReference type="SMART" id="SM00184">
    <property type="entry name" value="RING"/>
    <property type="match status" value="1"/>
</dbReference>
<evidence type="ECO:0000313" key="1">
    <source>
        <dbReference type="EMBL" id="KAK8502086.1"/>
    </source>
</evidence>
<comment type="caution">
    <text evidence="1">The sequence shown here is derived from an EMBL/GenBank/DDBJ whole genome shotgun (WGS) entry which is preliminary data.</text>
</comment>
<dbReference type="InterPro" id="IPR013083">
    <property type="entry name" value="Znf_RING/FYVE/PHD"/>
</dbReference>
<name>A0ABR2B628_9ROSI</name>
<proteinExistence type="predicted"/>
<dbReference type="EMBL" id="JBBPBM010000176">
    <property type="protein sequence ID" value="KAK8502086.1"/>
    <property type="molecule type" value="Genomic_DNA"/>
</dbReference>
<keyword evidence="2" id="KW-1185">Reference proteome</keyword>
<dbReference type="PANTHER" id="PTHR45676:SF177">
    <property type="entry name" value="RING-TYPE E3 UBIQUITIN TRANSFERASE"/>
    <property type="match status" value="1"/>
</dbReference>
<protein>
    <submittedName>
        <fullName evidence="1">Uncharacterized protein</fullName>
    </submittedName>
</protein>
<dbReference type="PROSITE" id="PS50089">
    <property type="entry name" value="ZF_RING_2"/>
    <property type="match status" value="1"/>
</dbReference>
<reference evidence="1 2" key="1">
    <citation type="journal article" date="2024" name="G3 (Bethesda)">
        <title>Genome assembly of Hibiscus sabdariffa L. provides insights into metabolisms of medicinal natural products.</title>
        <authorList>
            <person name="Kim T."/>
        </authorList>
    </citation>
    <scope>NUCLEOTIDE SEQUENCE [LARGE SCALE GENOMIC DNA]</scope>
    <source>
        <strain evidence="1">TK-2024</strain>
        <tissue evidence="1">Old leaves</tissue>
    </source>
</reference>
<gene>
    <name evidence="1" type="ORF">V6N12_012540</name>
</gene>
<dbReference type="Gene3D" id="3.30.40.10">
    <property type="entry name" value="Zinc/RING finger domain, C3HC4 (zinc finger)"/>
    <property type="match status" value="1"/>
</dbReference>
<dbReference type="InterPro" id="IPR001841">
    <property type="entry name" value="Znf_RING"/>
</dbReference>
<dbReference type="PANTHER" id="PTHR45676">
    <property type="entry name" value="RING-H2 FINGER PROTEIN ATL51-RELATED"/>
    <property type="match status" value="1"/>
</dbReference>